<dbReference type="PANTHER" id="PTHR42932">
    <property type="entry name" value="GENERAL STRESS PROTEIN 20U"/>
    <property type="match status" value="1"/>
</dbReference>
<dbReference type="InterPro" id="IPR023188">
    <property type="entry name" value="DPS_DNA-bd_CS"/>
</dbReference>
<name>A0A429Y514_9BACI</name>
<dbReference type="CDD" id="cd01043">
    <property type="entry name" value="DPS"/>
    <property type="match status" value="1"/>
</dbReference>
<gene>
    <name evidence="4" type="ORF">D4T97_007130</name>
</gene>
<dbReference type="AlphaFoldDB" id="A0A429Y514"/>
<dbReference type="OrthoDB" id="9797023at2"/>
<dbReference type="Proteomes" id="UP000287156">
    <property type="component" value="Unassembled WGS sequence"/>
</dbReference>
<dbReference type="PRINTS" id="PR01346">
    <property type="entry name" value="HELNAPAPROT"/>
</dbReference>
<dbReference type="PANTHER" id="PTHR42932:SF1">
    <property type="entry name" value="GENERAL STRESS PROTEIN 20U"/>
    <property type="match status" value="1"/>
</dbReference>
<evidence type="ECO:0000313" key="5">
    <source>
        <dbReference type="Proteomes" id="UP000287156"/>
    </source>
</evidence>
<sequence length="152" mass="17244">MPTEKEQLIELVNKQVANWTVLFTKLHNFHWYVKGPNFFTLHAKFEELYNEAALHVDELAERLLALGGEPVATLRESLELASVKEAEAEKSAEQMVQATVNDFETLTAELKKGIEFADQSGDETTGDMLLSIHQSLEKHIWMLNAFLGEKVQ</sequence>
<dbReference type="PROSITE" id="PS00819">
    <property type="entry name" value="DPS_2"/>
    <property type="match status" value="1"/>
</dbReference>
<dbReference type="InterPro" id="IPR002177">
    <property type="entry name" value="DPS_DNA-bd"/>
</dbReference>
<dbReference type="SUPFAM" id="SSF47240">
    <property type="entry name" value="Ferritin-like"/>
    <property type="match status" value="1"/>
</dbReference>
<evidence type="ECO:0000313" key="4">
    <source>
        <dbReference type="EMBL" id="RST76525.1"/>
    </source>
</evidence>
<dbReference type="EMBL" id="QYTV02000002">
    <property type="protein sequence ID" value="RST76525.1"/>
    <property type="molecule type" value="Genomic_DNA"/>
</dbReference>
<feature type="domain" description="Ferritin/DPS" evidence="3">
    <location>
        <begin position="9"/>
        <end position="148"/>
    </location>
</feature>
<reference evidence="4" key="1">
    <citation type="submission" date="2018-12" db="EMBL/GenBank/DDBJ databases">
        <authorList>
            <person name="Sun L."/>
            <person name="Chen Z."/>
        </authorList>
    </citation>
    <scope>NUCLEOTIDE SEQUENCE [LARGE SCALE GENOMIC DNA]</scope>
    <source>
        <strain evidence="4">3-2-2</strain>
    </source>
</reference>
<dbReference type="InterPro" id="IPR009078">
    <property type="entry name" value="Ferritin-like_SF"/>
</dbReference>
<dbReference type="Pfam" id="PF00210">
    <property type="entry name" value="Ferritin"/>
    <property type="match status" value="1"/>
</dbReference>
<dbReference type="InterPro" id="IPR008331">
    <property type="entry name" value="Ferritin_DPS_dom"/>
</dbReference>
<dbReference type="InterPro" id="IPR012347">
    <property type="entry name" value="Ferritin-like"/>
</dbReference>
<dbReference type="GO" id="GO:0008199">
    <property type="term" value="F:ferric iron binding"/>
    <property type="evidence" value="ECO:0007669"/>
    <property type="project" value="InterPro"/>
</dbReference>
<dbReference type="PIRSF" id="PIRSF005900">
    <property type="entry name" value="Dps"/>
    <property type="match status" value="1"/>
</dbReference>
<comment type="similarity">
    <text evidence="1 2">Belongs to the Dps family.</text>
</comment>
<accession>A0A429Y514</accession>
<organism evidence="4 5">
    <name type="scientific">Siminovitchia acidinfaciens</name>
    <dbReference type="NCBI Taxonomy" id="2321395"/>
    <lineage>
        <taxon>Bacteria</taxon>
        <taxon>Bacillati</taxon>
        <taxon>Bacillota</taxon>
        <taxon>Bacilli</taxon>
        <taxon>Bacillales</taxon>
        <taxon>Bacillaceae</taxon>
        <taxon>Siminovitchia</taxon>
    </lineage>
</organism>
<proteinExistence type="inferred from homology"/>
<evidence type="ECO:0000259" key="3">
    <source>
        <dbReference type="Pfam" id="PF00210"/>
    </source>
</evidence>
<keyword evidence="5" id="KW-1185">Reference proteome</keyword>
<evidence type="ECO:0000256" key="1">
    <source>
        <dbReference type="ARBA" id="ARBA00009497"/>
    </source>
</evidence>
<protein>
    <submittedName>
        <fullName evidence="4">DNA starvation/stationary phase protection protein</fullName>
    </submittedName>
</protein>
<dbReference type="Gene3D" id="1.20.1260.10">
    <property type="match status" value="1"/>
</dbReference>
<comment type="caution">
    <text evidence="4">The sequence shown here is derived from an EMBL/GenBank/DDBJ whole genome shotgun (WGS) entry which is preliminary data.</text>
</comment>
<evidence type="ECO:0000256" key="2">
    <source>
        <dbReference type="RuleBase" id="RU003875"/>
    </source>
</evidence>
<dbReference type="GO" id="GO:0016722">
    <property type="term" value="F:oxidoreductase activity, acting on metal ions"/>
    <property type="evidence" value="ECO:0007669"/>
    <property type="project" value="InterPro"/>
</dbReference>
<dbReference type="RefSeq" id="WP_126049107.1">
    <property type="nucleotide sequence ID" value="NZ_QYTV02000002.1"/>
</dbReference>
<dbReference type="PROSITE" id="PS00818">
    <property type="entry name" value="DPS_1"/>
    <property type="match status" value="1"/>
</dbReference>